<keyword evidence="7" id="KW-0862">Zinc</keyword>
<sequence length="159" mass="18502">MNARSRKSKPEASWLDKYREYLAKNGLKSTVQRDLIVSEFFRSQGHISAEELHKKLREEHSSIGLATIYRTLKLLTLAGLAHERRFNNGYTRYEFSGPGDTHHDHIVCVSCDKVEEFQNDEIEKLQRQVASRYKFEMFDHKLEIYGLCSECSSKEAGKK</sequence>
<dbReference type="GO" id="GO:0000976">
    <property type="term" value="F:transcription cis-regulatory region binding"/>
    <property type="evidence" value="ECO:0007669"/>
    <property type="project" value="TreeGrafter"/>
</dbReference>
<dbReference type="Gene3D" id="1.10.10.10">
    <property type="entry name" value="Winged helix-like DNA-binding domain superfamily/Winged helix DNA-binding domain"/>
    <property type="match status" value="1"/>
</dbReference>
<comment type="similarity">
    <text evidence="2">Belongs to the Fur family.</text>
</comment>
<dbReference type="AlphaFoldDB" id="A0A3B1CSE8"/>
<evidence type="ECO:0000256" key="11">
    <source>
        <dbReference type="ARBA" id="ARBA00023163"/>
    </source>
</evidence>
<evidence type="ECO:0000256" key="2">
    <source>
        <dbReference type="ARBA" id="ARBA00007957"/>
    </source>
</evidence>
<keyword evidence="8" id="KW-0408">Iron</keyword>
<dbReference type="GO" id="GO:0045892">
    <property type="term" value="P:negative regulation of DNA-templated transcription"/>
    <property type="evidence" value="ECO:0007669"/>
    <property type="project" value="TreeGrafter"/>
</dbReference>
<dbReference type="PANTHER" id="PTHR33202">
    <property type="entry name" value="ZINC UPTAKE REGULATION PROTEIN"/>
    <property type="match status" value="1"/>
</dbReference>
<dbReference type="Gene3D" id="3.30.1490.190">
    <property type="match status" value="1"/>
</dbReference>
<comment type="subunit">
    <text evidence="3">Homodimer.</text>
</comment>
<gene>
    <name evidence="12" type="ORF">MNBD_NITROSPINAE02-578</name>
</gene>
<evidence type="ECO:0000256" key="1">
    <source>
        <dbReference type="ARBA" id="ARBA00004496"/>
    </source>
</evidence>
<dbReference type="GO" id="GO:0008270">
    <property type="term" value="F:zinc ion binding"/>
    <property type="evidence" value="ECO:0007669"/>
    <property type="project" value="TreeGrafter"/>
</dbReference>
<accession>A0A3B1CSE8</accession>
<dbReference type="Pfam" id="PF01475">
    <property type="entry name" value="FUR"/>
    <property type="match status" value="1"/>
</dbReference>
<name>A0A3B1CSE8_9ZZZZ</name>
<dbReference type="InterPro" id="IPR043135">
    <property type="entry name" value="Fur_C"/>
</dbReference>
<dbReference type="PANTHER" id="PTHR33202:SF2">
    <property type="entry name" value="FERRIC UPTAKE REGULATION PROTEIN"/>
    <property type="match status" value="1"/>
</dbReference>
<evidence type="ECO:0000256" key="9">
    <source>
        <dbReference type="ARBA" id="ARBA00023015"/>
    </source>
</evidence>
<reference evidence="12" key="1">
    <citation type="submission" date="2018-06" db="EMBL/GenBank/DDBJ databases">
        <authorList>
            <person name="Zhirakovskaya E."/>
        </authorList>
    </citation>
    <scope>NUCLEOTIDE SEQUENCE</scope>
</reference>
<dbReference type="CDD" id="cd07153">
    <property type="entry name" value="Fur_like"/>
    <property type="match status" value="1"/>
</dbReference>
<organism evidence="12">
    <name type="scientific">hydrothermal vent metagenome</name>
    <dbReference type="NCBI Taxonomy" id="652676"/>
    <lineage>
        <taxon>unclassified sequences</taxon>
        <taxon>metagenomes</taxon>
        <taxon>ecological metagenomes</taxon>
    </lineage>
</organism>
<keyword evidence="10" id="KW-0238">DNA-binding</keyword>
<keyword evidence="11" id="KW-0804">Transcription</keyword>
<keyword evidence="4" id="KW-0963">Cytoplasm</keyword>
<dbReference type="GO" id="GO:0003700">
    <property type="term" value="F:DNA-binding transcription factor activity"/>
    <property type="evidence" value="ECO:0007669"/>
    <property type="project" value="InterPro"/>
</dbReference>
<proteinExistence type="inferred from homology"/>
<evidence type="ECO:0000256" key="6">
    <source>
        <dbReference type="ARBA" id="ARBA00022723"/>
    </source>
</evidence>
<keyword evidence="9" id="KW-0805">Transcription regulation</keyword>
<dbReference type="GO" id="GO:1900705">
    <property type="term" value="P:negative regulation of siderophore biosynthetic process"/>
    <property type="evidence" value="ECO:0007669"/>
    <property type="project" value="TreeGrafter"/>
</dbReference>
<protein>
    <submittedName>
        <fullName evidence="12">Ferric uptake regulation protein FUR</fullName>
    </submittedName>
</protein>
<evidence type="ECO:0000256" key="7">
    <source>
        <dbReference type="ARBA" id="ARBA00022833"/>
    </source>
</evidence>
<comment type="subcellular location">
    <subcellularLocation>
        <location evidence="1">Cytoplasm</location>
    </subcellularLocation>
</comment>
<keyword evidence="6" id="KW-0479">Metal-binding</keyword>
<evidence type="ECO:0000256" key="3">
    <source>
        <dbReference type="ARBA" id="ARBA00011738"/>
    </source>
</evidence>
<dbReference type="InterPro" id="IPR036390">
    <property type="entry name" value="WH_DNA-bd_sf"/>
</dbReference>
<dbReference type="FunFam" id="3.30.1490.190:FF:000001">
    <property type="entry name" value="Ferric uptake regulation protein"/>
    <property type="match status" value="1"/>
</dbReference>
<dbReference type="SUPFAM" id="SSF46785">
    <property type="entry name" value="Winged helix' DNA-binding domain"/>
    <property type="match status" value="1"/>
</dbReference>
<dbReference type="InterPro" id="IPR036388">
    <property type="entry name" value="WH-like_DNA-bd_sf"/>
</dbReference>
<keyword evidence="5" id="KW-0678">Repressor</keyword>
<dbReference type="EMBL" id="UOGE01000107">
    <property type="protein sequence ID" value="VAX25610.1"/>
    <property type="molecule type" value="Genomic_DNA"/>
</dbReference>
<dbReference type="GO" id="GO:0005829">
    <property type="term" value="C:cytosol"/>
    <property type="evidence" value="ECO:0007669"/>
    <property type="project" value="TreeGrafter"/>
</dbReference>
<evidence type="ECO:0000256" key="8">
    <source>
        <dbReference type="ARBA" id="ARBA00023004"/>
    </source>
</evidence>
<evidence type="ECO:0000256" key="5">
    <source>
        <dbReference type="ARBA" id="ARBA00022491"/>
    </source>
</evidence>
<evidence type="ECO:0000256" key="4">
    <source>
        <dbReference type="ARBA" id="ARBA00022490"/>
    </source>
</evidence>
<evidence type="ECO:0000256" key="10">
    <source>
        <dbReference type="ARBA" id="ARBA00023125"/>
    </source>
</evidence>
<evidence type="ECO:0000313" key="12">
    <source>
        <dbReference type="EMBL" id="VAX25610.1"/>
    </source>
</evidence>
<dbReference type="InterPro" id="IPR002481">
    <property type="entry name" value="FUR"/>
</dbReference>